<protein>
    <submittedName>
        <fullName evidence="3">Glycosyltransferase family 1 protein</fullName>
    </submittedName>
</protein>
<dbReference type="AlphaFoldDB" id="A0A2R3QRW3"/>
<dbReference type="Pfam" id="PF13439">
    <property type="entry name" value="Glyco_transf_4"/>
    <property type="match status" value="1"/>
</dbReference>
<feature type="domain" description="Glycosyl transferase family 1" evidence="1">
    <location>
        <begin position="181"/>
        <end position="297"/>
    </location>
</feature>
<evidence type="ECO:0000259" key="2">
    <source>
        <dbReference type="Pfam" id="PF13439"/>
    </source>
</evidence>
<dbReference type="RefSeq" id="WP_106739258.1">
    <property type="nucleotide sequence ID" value="NZ_CP027657.1"/>
</dbReference>
<organism evidence="3 4">
    <name type="scientific">Ectopseudomonas mendocina</name>
    <name type="common">Pseudomonas mendocina</name>
    <dbReference type="NCBI Taxonomy" id="300"/>
    <lineage>
        <taxon>Bacteria</taxon>
        <taxon>Pseudomonadati</taxon>
        <taxon>Pseudomonadota</taxon>
        <taxon>Gammaproteobacteria</taxon>
        <taxon>Pseudomonadales</taxon>
        <taxon>Pseudomonadaceae</taxon>
        <taxon>Ectopseudomonas</taxon>
    </lineage>
</organism>
<dbReference type="Proteomes" id="UP000238327">
    <property type="component" value="Chromosome"/>
</dbReference>
<dbReference type="InterPro" id="IPR050194">
    <property type="entry name" value="Glycosyltransferase_grp1"/>
</dbReference>
<keyword evidence="3" id="KW-0808">Transferase</keyword>
<evidence type="ECO:0000313" key="4">
    <source>
        <dbReference type="Proteomes" id="UP000238327"/>
    </source>
</evidence>
<dbReference type="Gene3D" id="3.40.50.2000">
    <property type="entry name" value="Glycogen Phosphorylase B"/>
    <property type="match status" value="2"/>
</dbReference>
<reference evidence="3 4" key="1">
    <citation type="submission" date="2018-03" db="EMBL/GenBank/DDBJ databases">
        <title>Complete genome sequence and methylome analysis of Pseudomonas mendocina NEB 698.</title>
        <authorList>
            <person name="Morgan R.D."/>
        </authorList>
    </citation>
    <scope>NUCLEOTIDE SEQUENCE [LARGE SCALE GENOMIC DNA]</scope>
    <source>
        <strain evidence="3 4">NEB698</strain>
    </source>
</reference>
<dbReference type="STRING" id="1001585.MDS_1411"/>
<evidence type="ECO:0000313" key="3">
    <source>
        <dbReference type="EMBL" id="AVO54526.1"/>
    </source>
</evidence>
<evidence type="ECO:0000259" key="1">
    <source>
        <dbReference type="Pfam" id="PF00534"/>
    </source>
</evidence>
<dbReference type="GO" id="GO:0016758">
    <property type="term" value="F:hexosyltransferase activity"/>
    <property type="evidence" value="ECO:0007669"/>
    <property type="project" value="TreeGrafter"/>
</dbReference>
<name>A0A2R3QRW3_ECTME</name>
<dbReference type="PANTHER" id="PTHR45947">
    <property type="entry name" value="SULFOQUINOVOSYL TRANSFERASE SQD2"/>
    <property type="match status" value="1"/>
</dbReference>
<dbReference type="EMBL" id="CP027657">
    <property type="protein sequence ID" value="AVO54526.1"/>
    <property type="molecule type" value="Genomic_DNA"/>
</dbReference>
<dbReference type="CDD" id="cd03801">
    <property type="entry name" value="GT4_PimA-like"/>
    <property type="match status" value="1"/>
</dbReference>
<accession>A0A2R3QRW3</accession>
<gene>
    <name evidence="3" type="ORF">C7A17_17740</name>
</gene>
<dbReference type="Pfam" id="PF00534">
    <property type="entry name" value="Glycos_transf_1"/>
    <property type="match status" value="1"/>
</dbReference>
<sequence length="357" mass="39590">MTPARILHVYKNFQPHTGGGGVSRHIAGLADLALQEGHSIRVIAQAVDPDAGAGRYEVHHASKANLLADVRWADIVHVHGSRTPVSLRAAYMAHRLNKKVVYTPHCYYDHDSSTVKRAAKWLWDQLAERWLLKRADATVLLAEFWLDYLQTRNLRVTRPVFIPNCVLLKNLPQNVMGTELKGSPALLSVGRLDCVKRLEDAIAALSQPGLEQAVLHLVGTGPDRARLEHLAASQGLSERVQFHGFVSDNDVAGMSAAADAFLLPSEMEGMPTVIIEMLLHRCPVVASDIPGNRAILTQVGLEDALYPLADVSRLVQCIVQQSRGRISDEHHRRTMNTFTWEGIRQRVKALYENVSAR</sequence>
<dbReference type="SUPFAM" id="SSF53756">
    <property type="entry name" value="UDP-Glycosyltransferase/glycogen phosphorylase"/>
    <property type="match status" value="1"/>
</dbReference>
<dbReference type="OrthoDB" id="9792269at2"/>
<proteinExistence type="predicted"/>
<dbReference type="PANTHER" id="PTHR45947:SF3">
    <property type="entry name" value="SULFOQUINOVOSYL TRANSFERASE SQD2"/>
    <property type="match status" value="1"/>
</dbReference>
<dbReference type="InterPro" id="IPR028098">
    <property type="entry name" value="Glyco_trans_4-like_N"/>
</dbReference>
<dbReference type="InterPro" id="IPR001296">
    <property type="entry name" value="Glyco_trans_1"/>
</dbReference>
<feature type="domain" description="Glycosyltransferase subfamily 4-like N-terminal" evidence="2">
    <location>
        <begin position="20"/>
        <end position="166"/>
    </location>
</feature>